<dbReference type="EMBL" id="BMHT01000003">
    <property type="protein sequence ID" value="GGF06490.1"/>
    <property type="molecule type" value="Genomic_DNA"/>
</dbReference>
<dbReference type="SUPFAM" id="SSF89447">
    <property type="entry name" value="AbrB/MazE/MraZ-like"/>
    <property type="match status" value="1"/>
</dbReference>
<organism evidence="2 3">
    <name type="scientific">Hymenobacter cavernae</name>
    <dbReference type="NCBI Taxonomy" id="2044852"/>
    <lineage>
        <taxon>Bacteria</taxon>
        <taxon>Pseudomonadati</taxon>
        <taxon>Bacteroidota</taxon>
        <taxon>Cytophagia</taxon>
        <taxon>Cytophagales</taxon>
        <taxon>Hymenobacteraceae</taxon>
        <taxon>Hymenobacter</taxon>
    </lineage>
</organism>
<accession>A0ABQ1TYP0</accession>
<evidence type="ECO:0000313" key="3">
    <source>
        <dbReference type="Proteomes" id="UP000632273"/>
    </source>
</evidence>
<sequence length="97" mass="11131">MARSYHADRLTIMKTRLIRVGNSKGIILHKKLLEQYHLTGEVNVEPTSEGVLITPVENAARQGWDERFQQAAAQGHTPDEELLEGFSDETLEDEWQW</sequence>
<keyword evidence="3" id="KW-1185">Reference proteome</keyword>
<protein>
    <recommendedName>
        <fullName evidence="4">AbrB/MazE/SpoVT family DNA-binding domain-containing protein</fullName>
    </recommendedName>
</protein>
<gene>
    <name evidence="2" type="ORF">GCM10011383_16950</name>
</gene>
<dbReference type="Proteomes" id="UP000632273">
    <property type="component" value="Unassembled WGS sequence"/>
</dbReference>
<name>A0ABQ1TYP0_9BACT</name>
<feature type="region of interest" description="Disordered" evidence="1">
    <location>
        <begin position="70"/>
        <end position="97"/>
    </location>
</feature>
<comment type="caution">
    <text evidence="2">The sequence shown here is derived from an EMBL/GenBank/DDBJ whole genome shotgun (WGS) entry which is preliminary data.</text>
</comment>
<evidence type="ECO:0008006" key="4">
    <source>
        <dbReference type="Google" id="ProtNLM"/>
    </source>
</evidence>
<feature type="compositionally biased region" description="Acidic residues" evidence="1">
    <location>
        <begin position="80"/>
        <end position="97"/>
    </location>
</feature>
<proteinExistence type="predicted"/>
<dbReference type="InterPro" id="IPR037914">
    <property type="entry name" value="SpoVT-AbrB_sf"/>
</dbReference>
<dbReference type="Gene3D" id="2.10.260.10">
    <property type="match status" value="1"/>
</dbReference>
<evidence type="ECO:0000313" key="2">
    <source>
        <dbReference type="EMBL" id="GGF06490.1"/>
    </source>
</evidence>
<reference evidence="3" key="1">
    <citation type="journal article" date="2019" name="Int. J. Syst. Evol. Microbiol.">
        <title>The Global Catalogue of Microorganisms (GCM) 10K type strain sequencing project: providing services to taxonomists for standard genome sequencing and annotation.</title>
        <authorList>
            <consortium name="The Broad Institute Genomics Platform"/>
            <consortium name="The Broad Institute Genome Sequencing Center for Infectious Disease"/>
            <person name="Wu L."/>
            <person name="Ma J."/>
        </authorList>
    </citation>
    <scope>NUCLEOTIDE SEQUENCE [LARGE SCALE GENOMIC DNA]</scope>
    <source>
        <strain evidence="3">CGMCC 1.15197</strain>
    </source>
</reference>
<evidence type="ECO:0000256" key="1">
    <source>
        <dbReference type="SAM" id="MobiDB-lite"/>
    </source>
</evidence>